<dbReference type="Proteomes" id="UP000288711">
    <property type="component" value="Unassembled WGS sequence"/>
</dbReference>
<evidence type="ECO:0000256" key="1">
    <source>
        <dbReference type="SAM" id="MobiDB-lite"/>
    </source>
</evidence>
<comment type="caution">
    <text evidence="2">The sequence shown here is derived from an EMBL/GenBank/DDBJ whole genome shotgun (WGS) entry which is preliminary data.</text>
</comment>
<evidence type="ECO:0000313" key="4">
    <source>
        <dbReference type="Proteomes" id="UP000004474"/>
    </source>
</evidence>
<dbReference type="PATRIC" id="fig|1210046.3.peg.409"/>
<accession>K1ETJ9</accession>
<evidence type="ECO:0000313" key="3">
    <source>
        <dbReference type="EMBL" id="RWU83043.1"/>
    </source>
</evidence>
<dbReference type="EMBL" id="PIPF01000009">
    <property type="protein sequence ID" value="RWU83043.1"/>
    <property type="molecule type" value="Genomic_DNA"/>
</dbReference>
<dbReference type="OrthoDB" id="4871101at2"/>
<sequence>MTVGFFDRARAGYDSLAGRADQALDAATASRGQSEIDQHYRDLGLLTYLASTGRPVDTATQQHLVAVLRAYEERGAIRDFGLATTGRPPAGMPDQSDRPGGSDGIPQPPPERAGRHGDFLTQQRVEVSPQPPPGAPAQGFEQSYGEYEPGPQDPPSIGGTWGPPQQDNGGPTRWRPVRRDEE</sequence>
<evidence type="ECO:0000313" key="5">
    <source>
        <dbReference type="Proteomes" id="UP000288711"/>
    </source>
</evidence>
<name>K1ETJ9_9MICO</name>
<proteinExistence type="predicted"/>
<dbReference type="AlphaFoldDB" id="K1ETJ9"/>
<dbReference type="Proteomes" id="UP000004474">
    <property type="component" value="Unassembled WGS sequence"/>
</dbReference>
<organism evidence="2 4">
    <name type="scientific">Janibacter hoylei PVAS-1</name>
    <dbReference type="NCBI Taxonomy" id="1210046"/>
    <lineage>
        <taxon>Bacteria</taxon>
        <taxon>Bacillati</taxon>
        <taxon>Actinomycetota</taxon>
        <taxon>Actinomycetes</taxon>
        <taxon>Micrococcales</taxon>
        <taxon>Intrasporangiaceae</taxon>
        <taxon>Janibacter</taxon>
    </lineage>
</organism>
<reference evidence="3 5" key="1">
    <citation type="journal article" date="2009" name="Int. J. Syst. Evol. Microbiol.">
        <title>Janibacter hoylei sp. nov., Bacillus isronensis sp. nov. and Bacillus aryabhattai sp. nov., isolated from cryotubes used for collecting air from the upper atmosphere.</title>
        <authorList>
            <person name="Shivaji S."/>
            <person name="Chaturvedi P."/>
            <person name="Begum Z."/>
            <person name="Pindi P.K."/>
            <person name="Manorama R."/>
            <person name="Padmanaban D.A."/>
            <person name="Shouche Y.S."/>
            <person name="Pawar S."/>
            <person name="Vaishampayan P."/>
            <person name="Dutt C.B."/>
            <person name="Datta G.N."/>
            <person name="Manchanda R.K."/>
            <person name="Rao U.R."/>
            <person name="Bhargava P.M."/>
            <person name="Narlikar J.V."/>
        </authorList>
    </citation>
    <scope>NUCLEOTIDE SEQUENCE [LARGE SCALE GENOMIC DNA]</scope>
    <source>
        <strain evidence="3 5">PVAS-1</strain>
    </source>
</reference>
<dbReference type="STRING" id="1210046.B277_02109"/>
<reference evidence="3" key="3">
    <citation type="submission" date="2017-11" db="EMBL/GenBank/DDBJ databases">
        <authorList>
            <person name="Seuylemezian A."/>
            <person name="Cooper K."/>
            <person name="Vaishampayan P."/>
        </authorList>
    </citation>
    <scope>NUCLEOTIDE SEQUENCE</scope>
    <source>
        <strain evidence="3">PVAS-1</strain>
    </source>
</reference>
<evidence type="ECO:0000313" key="2">
    <source>
        <dbReference type="EMBL" id="EKA62473.1"/>
    </source>
</evidence>
<gene>
    <name evidence="2" type="ORF">B277_02109</name>
    <name evidence="3" type="ORF">CWN80_09600</name>
</gene>
<dbReference type="EMBL" id="ALWX01000006">
    <property type="protein sequence ID" value="EKA62473.1"/>
    <property type="molecule type" value="Genomic_DNA"/>
</dbReference>
<protein>
    <submittedName>
        <fullName evidence="2">Uncharacterized protein</fullName>
    </submittedName>
</protein>
<keyword evidence="5" id="KW-1185">Reference proteome</keyword>
<reference evidence="2 4" key="2">
    <citation type="journal article" date="2012" name="J. Bacteriol.">
        <title>Genome Sequence of Janibacter hoylei MTCC8307, Isolated from the Stratospheric Air.</title>
        <authorList>
            <person name="Pawar S.P."/>
            <person name="Dhotre D.P."/>
            <person name="Shetty S.A."/>
            <person name="Chowdhury S.P."/>
            <person name="Chaudhari B.L."/>
            <person name="Shouche Y.S."/>
        </authorList>
    </citation>
    <scope>NUCLEOTIDE SEQUENCE [LARGE SCALE GENOMIC DNA]</scope>
    <source>
        <strain evidence="2 4">PVAS-1</strain>
    </source>
</reference>
<feature type="region of interest" description="Disordered" evidence="1">
    <location>
        <begin position="79"/>
        <end position="182"/>
    </location>
</feature>